<evidence type="ECO:0000313" key="2">
    <source>
        <dbReference type="Proteomes" id="UP000594638"/>
    </source>
</evidence>
<protein>
    <submittedName>
        <fullName evidence="1">Uncharacterized protein</fullName>
    </submittedName>
</protein>
<reference evidence="1 2" key="1">
    <citation type="submission" date="2019-12" db="EMBL/GenBank/DDBJ databases">
        <authorList>
            <person name="Alioto T."/>
            <person name="Alioto T."/>
            <person name="Gomez Garrido J."/>
        </authorList>
    </citation>
    <scope>NUCLEOTIDE SEQUENCE [LARGE SCALE GENOMIC DNA]</scope>
</reference>
<evidence type="ECO:0000313" key="1">
    <source>
        <dbReference type="EMBL" id="CAA2996187.1"/>
    </source>
</evidence>
<dbReference type="EMBL" id="CACTIH010005518">
    <property type="protein sequence ID" value="CAA2996187.1"/>
    <property type="molecule type" value="Genomic_DNA"/>
</dbReference>
<name>A0A8S0STJ6_OLEEU</name>
<dbReference type="Proteomes" id="UP000594638">
    <property type="component" value="Unassembled WGS sequence"/>
</dbReference>
<accession>A0A8S0STJ6</accession>
<dbReference type="AlphaFoldDB" id="A0A8S0STJ6"/>
<organism evidence="1 2">
    <name type="scientific">Olea europaea subsp. europaea</name>
    <dbReference type="NCBI Taxonomy" id="158383"/>
    <lineage>
        <taxon>Eukaryota</taxon>
        <taxon>Viridiplantae</taxon>
        <taxon>Streptophyta</taxon>
        <taxon>Embryophyta</taxon>
        <taxon>Tracheophyta</taxon>
        <taxon>Spermatophyta</taxon>
        <taxon>Magnoliopsida</taxon>
        <taxon>eudicotyledons</taxon>
        <taxon>Gunneridae</taxon>
        <taxon>Pentapetalae</taxon>
        <taxon>asterids</taxon>
        <taxon>lamiids</taxon>
        <taxon>Lamiales</taxon>
        <taxon>Oleaceae</taxon>
        <taxon>Oleeae</taxon>
        <taxon>Olea</taxon>
    </lineage>
</organism>
<gene>
    <name evidence="1" type="ORF">OLEA9_A061809</name>
</gene>
<sequence length="75" mass="8693">MSNACDDYDNVNEAVRKIGIEEEERFEEEEILEEVGTPFDVLLKLCTDGDKSERDFRMVEVLGFVKCCRDTIIEL</sequence>
<proteinExistence type="predicted"/>
<comment type="caution">
    <text evidence="1">The sequence shown here is derived from an EMBL/GenBank/DDBJ whole genome shotgun (WGS) entry which is preliminary data.</text>
</comment>
<dbReference type="Gramene" id="OE9A061809T1">
    <property type="protein sequence ID" value="OE9A061809C1"/>
    <property type="gene ID" value="OE9A061809"/>
</dbReference>
<keyword evidence="2" id="KW-1185">Reference proteome</keyword>